<dbReference type="GO" id="GO:0009986">
    <property type="term" value="C:cell surface"/>
    <property type="evidence" value="ECO:0007669"/>
    <property type="project" value="TreeGrafter"/>
</dbReference>
<evidence type="ECO:0000256" key="3">
    <source>
        <dbReference type="ARBA" id="ARBA00022525"/>
    </source>
</evidence>
<feature type="domain" description="Glycoside hydrolase family 5" evidence="11">
    <location>
        <begin position="43"/>
        <end position="309"/>
    </location>
</feature>
<dbReference type="EMBL" id="CAJVPY010001411">
    <property type="protein sequence ID" value="CAG8520923.1"/>
    <property type="molecule type" value="Genomic_DNA"/>
</dbReference>
<keyword evidence="5 10" id="KW-0378">Hydrolase</keyword>
<evidence type="ECO:0000256" key="10">
    <source>
        <dbReference type="RuleBase" id="RU361153"/>
    </source>
</evidence>
<evidence type="ECO:0000313" key="13">
    <source>
        <dbReference type="Proteomes" id="UP000789405"/>
    </source>
</evidence>
<comment type="catalytic activity">
    <reaction evidence="8">
        <text>Successive hydrolysis of beta-D-glucose units from the non-reducing ends of (1-&gt;3)-beta-D-glucans, releasing alpha-glucose.</text>
        <dbReference type="EC" id="3.2.1.58"/>
    </reaction>
</comment>
<gene>
    <name evidence="12" type="ORF">DERYTH_LOCUS3865</name>
</gene>
<keyword evidence="4" id="KW-0732">Signal</keyword>
<sequence>MIDEIIITLLPSLFEQFSPDDQVVDEYTFTKFLGYEEAKRQLDDHWSSWVTEHDIKKLASYGLNHLRIPVGYWAFEKKPSDPFVMGAFQYLVKAVRWAKKYGLKVTVDLHGAPGSQDGYAFTGRQGPIEWQTDDNIQLTLKVIKNITTTFSHPEFKNTVISIGVLNEPALSVESQFQEYFKEAYNLIREINSDILILYDATIFSVFESIDISVDFIESSKFKRAVLDTHLYNAFTCDFVSMSTDDQLSTVCSNKDNITSTSKTVRRFVGEWSLGTTDCTKWLLGVGNSSRCNYPNGTCQSEDDYLNWTPEYKSYLKQYASAQMNAYEAGIGWTFWNFKTEDSAHWNFMLGVEQGWIPLTPGQRTYNCT</sequence>
<comment type="caution">
    <text evidence="12">The sequence shown here is derived from an EMBL/GenBank/DDBJ whole genome shotgun (WGS) entry which is preliminary data.</text>
</comment>
<keyword evidence="6 10" id="KW-0326">Glycosidase</keyword>
<dbReference type="Proteomes" id="UP000789405">
    <property type="component" value="Unassembled WGS sequence"/>
</dbReference>
<dbReference type="GO" id="GO:0009251">
    <property type="term" value="P:glucan catabolic process"/>
    <property type="evidence" value="ECO:0007669"/>
    <property type="project" value="TreeGrafter"/>
</dbReference>
<keyword evidence="7" id="KW-0961">Cell wall biogenesis/degradation</keyword>
<dbReference type="PANTHER" id="PTHR31297:SF1">
    <property type="entry name" value="GLUCAN 1,3-BETA-GLUCOSIDASE I_II-RELATED"/>
    <property type="match status" value="1"/>
</dbReference>
<dbReference type="SUPFAM" id="SSF51445">
    <property type="entry name" value="(Trans)glycosidases"/>
    <property type="match status" value="1"/>
</dbReference>
<dbReference type="InterPro" id="IPR017853">
    <property type="entry name" value="GH"/>
</dbReference>
<comment type="subcellular location">
    <subcellularLocation>
        <location evidence="1">Secreted</location>
    </subcellularLocation>
</comment>
<evidence type="ECO:0000256" key="7">
    <source>
        <dbReference type="ARBA" id="ARBA00023316"/>
    </source>
</evidence>
<evidence type="ECO:0000256" key="9">
    <source>
        <dbReference type="ARBA" id="ARBA00038929"/>
    </source>
</evidence>
<dbReference type="OrthoDB" id="62120at2759"/>
<evidence type="ECO:0000256" key="4">
    <source>
        <dbReference type="ARBA" id="ARBA00022729"/>
    </source>
</evidence>
<dbReference type="EC" id="3.2.1.58" evidence="9"/>
<proteinExistence type="inferred from homology"/>
<name>A0A9N9A861_9GLOM</name>
<evidence type="ECO:0000313" key="12">
    <source>
        <dbReference type="EMBL" id="CAG8520923.1"/>
    </source>
</evidence>
<dbReference type="AlphaFoldDB" id="A0A9N9A861"/>
<dbReference type="GO" id="GO:0071555">
    <property type="term" value="P:cell wall organization"/>
    <property type="evidence" value="ECO:0007669"/>
    <property type="project" value="UniProtKB-KW"/>
</dbReference>
<dbReference type="InterPro" id="IPR050386">
    <property type="entry name" value="Glycosyl_hydrolase_5"/>
</dbReference>
<keyword evidence="13" id="KW-1185">Reference proteome</keyword>
<keyword evidence="3" id="KW-0964">Secreted</keyword>
<dbReference type="PANTHER" id="PTHR31297">
    <property type="entry name" value="GLUCAN ENDO-1,6-BETA-GLUCOSIDASE B"/>
    <property type="match status" value="1"/>
</dbReference>
<evidence type="ECO:0000256" key="1">
    <source>
        <dbReference type="ARBA" id="ARBA00004613"/>
    </source>
</evidence>
<organism evidence="12 13">
    <name type="scientific">Dentiscutata erythropus</name>
    <dbReference type="NCBI Taxonomy" id="1348616"/>
    <lineage>
        <taxon>Eukaryota</taxon>
        <taxon>Fungi</taxon>
        <taxon>Fungi incertae sedis</taxon>
        <taxon>Mucoromycota</taxon>
        <taxon>Glomeromycotina</taxon>
        <taxon>Glomeromycetes</taxon>
        <taxon>Diversisporales</taxon>
        <taxon>Gigasporaceae</taxon>
        <taxon>Dentiscutata</taxon>
    </lineage>
</organism>
<dbReference type="Gene3D" id="3.20.20.80">
    <property type="entry name" value="Glycosidases"/>
    <property type="match status" value="1"/>
</dbReference>
<evidence type="ECO:0000256" key="6">
    <source>
        <dbReference type="ARBA" id="ARBA00023295"/>
    </source>
</evidence>
<evidence type="ECO:0000256" key="2">
    <source>
        <dbReference type="ARBA" id="ARBA00005641"/>
    </source>
</evidence>
<protein>
    <recommendedName>
        <fullName evidence="9">glucan 1,3-beta-glucosidase</fullName>
        <ecNumber evidence="9">3.2.1.58</ecNumber>
    </recommendedName>
</protein>
<dbReference type="InterPro" id="IPR001547">
    <property type="entry name" value="Glyco_hydro_5"/>
</dbReference>
<dbReference type="Pfam" id="PF00150">
    <property type="entry name" value="Cellulase"/>
    <property type="match status" value="1"/>
</dbReference>
<evidence type="ECO:0000256" key="8">
    <source>
        <dbReference type="ARBA" id="ARBA00036824"/>
    </source>
</evidence>
<evidence type="ECO:0000259" key="11">
    <source>
        <dbReference type="Pfam" id="PF00150"/>
    </source>
</evidence>
<dbReference type="GO" id="GO:0005576">
    <property type="term" value="C:extracellular region"/>
    <property type="evidence" value="ECO:0007669"/>
    <property type="project" value="UniProtKB-SubCell"/>
</dbReference>
<reference evidence="12" key="1">
    <citation type="submission" date="2021-06" db="EMBL/GenBank/DDBJ databases">
        <authorList>
            <person name="Kallberg Y."/>
            <person name="Tangrot J."/>
            <person name="Rosling A."/>
        </authorList>
    </citation>
    <scope>NUCLEOTIDE SEQUENCE</scope>
    <source>
        <strain evidence="12">MA453B</strain>
    </source>
</reference>
<comment type="similarity">
    <text evidence="2 10">Belongs to the glycosyl hydrolase 5 (cellulase A) family.</text>
</comment>
<accession>A0A9N9A861</accession>
<evidence type="ECO:0000256" key="5">
    <source>
        <dbReference type="ARBA" id="ARBA00022801"/>
    </source>
</evidence>
<dbReference type="GO" id="GO:0004338">
    <property type="term" value="F:glucan exo-1,3-beta-glucosidase activity"/>
    <property type="evidence" value="ECO:0007669"/>
    <property type="project" value="UniProtKB-EC"/>
</dbReference>